<name>A0A0D8XV39_DICVI</name>
<proteinExistence type="predicted"/>
<reference evidence="1 2" key="1">
    <citation type="submission" date="2013-11" db="EMBL/GenBank/DDBJ databases">
        <title>Draft genome of the bovine lungworm Dictyocaulus viviparus.</title>
        <authorList>
            <person name="Mitreva M."/>
        </authorList>
    </citation>
    <scope>NUCLEOTIDE SEQUENCE [LARGE SCALE GENOMIC DNA]</scope>
    <source>
        <strain evidence="1 2">HannoverDv2000</strain>
    </source>
</reference>
<dbReference type="Proteomes" id="UP000053766">
    <property type="component" value="Unassembled WGS sequence"/>
</dbReference>
<reference evidence="2" key="2">
    <citation type="journal article" date="2016" name="Sci. Rep.">
        <title>Dictyocaulus viviparus genome, variome and transcriptome elucidate lungworm biology and support future intervention.</title>
        <authorList>
            <person name="McNulty S.N."/>
            <person name="Strube C."/>
            <person name="Rosa B.A."/>
            <person name="Martin J.C."/>
            <person name="Tyagi R."/>
            <person name="Choi Y.J."/>
            <person name="Wang Q."/>
            <person name="Hallsworth Pepin K."/>
            <person name="Zhang X."/>
            <person name="Ozersky P."/>
            <person name="Wilson R.K."/>
            <person name="Sternberg P.W."/>
            <person name="Gasser R.B."/>
            <person name="Mitreva M."/>
        </authorList>
    </citation>
    <scope>NUCLEOTIDE SEQUENCE [LARGE SCALE GENOMIC DNA]</scope>
    <source>
        <strain evidence="2">HannoverDv2000</strain>
    </source>
</reference>
<keyword evidence="2" id="KW-1185">Reference proteome</keyword>
<gene>
    <name evidence="1" type="ORF">DICVIV_07705</name>
</gene>
<sequence>MKLNAVSSHIIICGPRIKSAVISVSSALENVWYYWKGNDVFSKLPYQASCSDEMTTTPTFSERQTSEDASATCSPQLDNVLLNESPPLQDLLSFYLKKLLAKNYREDLAVILNLCFSYSGDQHERLGGNSQTVLILVYNAYWFRNRLFLAHRFNQKVIFERLGSSFLNHLYWKRQIIR</sequence>
<dbReference type="EMBL" id="KN716363">
    <property type="protein sequence ID" value="KJH46226.1"/>
    <property type="molecule type" value="Genomic_DNA"/>
</dbReference>
<accession>A0A0D8XV39</accession>
<dbReference type="AlphaFoldDB" id="A0A0D8XV39"/>
<protein>
    <submittedName>
        <fullName evidence="1">Uncharacterized protein</fullName>
    </submittedName>
</protein>
<evidence type="ECO:0000313" key="2">
    <source>
        <dbReference type="Proteomes" id="UP000053766"/>
    </source>
</evidence>
<evidence type="ECO:0000313" key="1">
    <source>
        <dbReference type="EMBL" id="KJH46226.1"/>
    </source>
</evidence>
<organism evidence="1 2">
    <name type="scientific">Dictyocaulus viviparus</name>
    <name type="common">Bovine lungworm</name>
    <dbReference type="NCBI Taxonomy" id="29172"/>
    <lineage>
        <taxon>Eukaryota</taxon>
        <taxon>Metazoa</taxon>
        <taxon>Ecdysozoa</taxon>
        <taxon>Nematoda</taxon>
        <taxon>Chromadorea</taxon>
        <taxon>Rhabditida</taxon>
        <taxon>Rhabditina</taxon>
        <taxon>Rhabditomorpha</taxon>
        <taxon>Strongyloidea</taxon>
        <taxon>Metastrongylidae</taxon>
        <taxon>Dictyocaulus</taxon>
    </lineage>
</organism>